<gene>
    <name evidence="1" type="ORF">F0U44_02775</name>
</gene>
<protein>
    <submittedName>
        <fullName evidence="1">Uncharacterized protein</fullName>
    </submittedName>
</protein>
<reference evidence="1 2" key="2">
    <citation type="submission" date="2019-09" db="EMBL/GenBank/DDBJ databases">
        <authorList>
            <person name="Jin C."/>
        </authorList>
    </citation>
    <scope>NUCLEOTIDE SEQUENCE [LARGE SCALE GENOMIC DNA]</scope>
    <source>
        <strain evidence="1 2">BN130099</strain>
    </source>
</reference>
<reference evidence="1 2" key="1">
    <citation type="submission" date="2019-09" db="EMBL/GenBank/DDBJ databases">
        <title>Nocardioides panacisoli sp. nov., isolated from the soil of a ginseng field.</title>
        <authorList>
            <person name="Cho C."/>
        </authorList>
    </citation>
    <scope>NUCLEOTIDE SEQUENCE [LARGE SCALE GENOMIC DNA]</scope>
    <source>
        <strain evidence="1 2">BN130099</strain>
    </source>
</reference>
<evidence type="ECO:0000313" key="2">
    <source>
        <dbReference type="Proteomes" id="UP000325003"/>
    </source>
</evidence>
<accession>A0A5B1LL05</accession>
<dbReference type="Proteomes" id="UP000325003">
    <property type="component" value="Unassembled WGS sequence"/>
</dbReference>
<keyword evidence="2" id="KW-1185">Reference proteome</keyword>
<name>A0A5B1LL05_9ACTN</name>
<dbReference type="AlphaFoldDB" id="A0A5B1LL05"/>
<sequence length="153" mass="17087">MLTPHPSQTVLDPDGHSIEVDAGLAPVLAALWDAGVRTRYSCEGRSNAAWPGAGERAYIAMIPTERVDDLVTFLRIRDGEVGWAWHHDASGHDEPSLADAAWPFGFVRTTLRGEDSLIFRFPARFIDRFLDLIHEFSGQGSWPPDARRQFSDQ</sequence>
<evidence type="ECO:0000313" key="1">
    <source>
        <dbReference type="EMBL" id="KAA1421253.1"/>
    </source>
</evidence>
<comment type="caution">
    <text evidence="1">The sequence shown here is derived from an EMBL/GenBank/DDBJ whole genome shotgun (WGS) entry which is preliminary data.</text>
</comment>
<dbReference type="EMBL" id="VUJV01000001">
    <property type="protein sequence ID" value="KAA1421253.1"/>
    <property type="molecule type" value="Genomic_DNA"/>
</dbReference>
<proteinExistence type="predicted"/>
<dbReference type="RefSeq" id="WP_149726713.1">
    <property type="nucleotide sequence ID" value="NZ_VUJV01000001.1"/>
</dbReference>
<organism evidence="1 2">
    <name type="scientific">Nocardioides humilatus</name>
    <dbReference type="NCBI Taxonomy" id="2607660"/>
    <lineage>
        <taxon>Bacteria</taxon>
        <taxon>Bacillati</taxon>
        <taxon>Actinomycetota</taxon>
        <taxon>Actinomycetes</taxon>
        <taxon>Propionibacteriales</taxon>
        <taxon>Nocardioidaceae</taxon>
        <taxon>Nocardioides</taxon>
    </lineage>
</organism>